<accession>A0A4R5CLA5</accession>
<comment type="caution">
    <text evidence="1">The sequence shown here is derived from an EMBL/GenBank/DDBJ whole genome shotgun (WGS) entry which is preliminary data.</text>
</comment>
<sequence length="317" mass="37348">MELYIEKEFLDNFYLEFDDKTASASQKIVATILKEYAEVEWFIDCTIDSIEQLESLKNDNPFFHARSIYSSPITVRSIKEHFFEKSKCEQTLIFAQGNEDWFNTAELKGAMCFSSKNYKAKIESIIYSCHFKIDLSDQFRGWEFLSNLKNIPFNKIMINDGYILADKSTQKIQDNLIPILQNIIGKNYQQKSDLEIYTKDLNPLQPGTFEQIKDEADKKLRRLNSVFANYQLKIKIISNTLQKGKYDFHDRLIYLNFLIIDSPKGFNLIPYKKSNSQVTIETIFDKYTYNRIKNHKKMHADYLDKIVSLQTLEFKHT</sequence>
<proteinExistence type="predicted"/>
<evidence type="ECO:0000313" key="2">
    <source>
        <dbReference type="Proteomes" id="UP000294597"/>
    </source>
</evidence>
<reference evidence="1 2" key="1">
    <citation type="submission" date="2019-03" db="EMBL/GenBank/DDBJ databases">
        <title>Flavobacterium TSA-D2 sp. nov., isolated from arctic soil.</title>
        <authorList>
            <person name="Chaudhary D.K."/>
        </authorList>
    </citation>
    <scope>NUCLEOTIDE SEQUENCE [LARGE SCALE GENOMIC DNA]</scope>
    <source>
        <strain evidence="1 2">TSA-D2</strain>
    </source>
</reference>
<keyword evidence="2" id="KW-1185">Reference proteome</keyword>
<name>A0A4R5CLA5_9FLAO</name>
<dbReference type="EMBL" id="SMFO01000018">
    <property type="protein sequence ID" value="TDE01129.1"/>
    <property type="molecule type" value="Genomic_DNA"/>
</dbReference>
<organism evidence="1 2">
    <name type="scientific">Flavobacterium hiemivividum</name>
    <dbReference type="NCBI Taxonomy" id="2541734"/>
    <lineage>
        <taxon>Bacteria</taxon>
        <taxon>Pseudomonadati</taxon>
        <taxon>Bacteroidota</taxon>
        <taxon>Flavobacteriia</taxon>
        <taxon>Flavobacteriales</taxon>
        <taxon>Flavobacteriaceae</taxon>
        <taxon>Flavobacterium</taxon>
    </lineage>
</organism>
<evidence type="ECO:0000313" key="1">
    <source>
        <dbReference type="EMBL" id="TDE01129.1"/>
    </source>
</evidence>
<dbReference type="AlphaFoldDB" id="A0A4R5CLA5"/>
<gene>
    <name evidence="1" type="ORF">E0F98_15420</name>
</gene>
<dbReference type="Proteomes" id="UP000294597">
    <property type="component" value="Unassembled WGS sequence"/>
</dbReference>
<dbReference type="RefSeq" id="WP_132113063.1">
    <property type="nucleotide sequence ID" value="NZ_SMFO01000018.1"/>
</dbReference>
<protein>
    <submittedName>
        <fullName evidence="1">Uncharacterized protein</fullName>
    </submittedName>
</protein>